<evidence type="ECO:0000313" key="1">
    <source>
        <dbReference type="EMBL" id="KAA0048774.1"/>
    </source>
</evidence>
<dbReference type="Proteomes" id="UP000321393">
    <property type="component" value="Unassembled WGS sequence"/>
</dbReference>
<organism evidence="1 2">
    <name type="scientific">Cucumis melo var. makuwa</name>
    <name type="common">Oriental melon</name>
    <dbReference type="NCBI Taxonomy" id="1194695"/>
    <lineage>
        <taxon>Eukaryota</taxon>
        <taxon>Viridiplantae</taxon>
        <taxon>Streptophyta</taxon>
        <taxon>Embryophyta</taxon>
        <taxon>Tracheophyta</taxon>
        <taxon>Spermatophyta</taxon>
        <taxon>Magnoliopsida</taxon>
        <taxon>eudicotyledons</taxon>
        <taxon>Gunneridae</taxon>
        <taxon>Pentapetalae</taxon>
        <taxon>rosids</taxon>
        <taxon>fabids</taxon>
        <taxon>Cucurbitales</taxon>
        <taxon>Cucurbitaceae</taxon>
        <taxon>Benincaseae</taxon>
        <taxon>Cucumis</taxon>
    </lineage>
</organism>
<dbReference type="OrthoDB" id="2272416at2759"/>
<name>A0A5A7U0F2_CUCMM</name>
<gene>
    <name evidence="1" type="ORF">E6C27_scaffold43G00860</name>
</gene>
<proteinExistence type="predicted"/>
<dbReference type="EMBL" id="SSTE01012402">
    <property type="protein sequence ID" value="KAA0048774.1"/>
    <property type="molecule type" value="Genomic_DNA"/>
</dbReference>
<sequence>MGIETRQLTLRRNWKESMPPFTNRQRKQNQNGTQDLIEKEAEGLWKSILTRHRDAYTLACKTFRDIFEEKYYLSTYCEVKRDEFLRWKQGSFFVAEYERMIGLEESDVSQLHVVFQTKLAGSQEGGATLILTLSLTGNWVGPNGLRHHSHDSSAAKACFF</sequence>
<evidence type="ECO:0000313" key="2">
    <source>
        <dbReference type="Proteomes" id="UP000321393"/>
    </source>
</evidence>
<dbReference type="AlphaFoldDB" id="A0A5A7U0F2"/>
<comment type="caution">
    <text evidence="1">The sequence shown here is derived from an EMBL/GenBank/DDBJ whole genome shotgun (WGS) entry which is preliminary data.</text>
</comment>
<protein>
    <submittedName>
        <fullName evidence="1">Uncharacterized protein</fullName>
    </submittedName>
</protein>
<reference evidence="1 2" key="1">
    <citation type="submission" date="2019-08" db="EMBL/GenBank/DDBJ databases">
        <title>Draft genome sequences of two oriental melons (Cucumis melo L. var makuwa).</title>
        <authorList>
            <person name="Kwon S.-Y."/>
        </authorList>
    </citation>
    <scope>NUCLEOTIDE SEQUENCE [LARGE SCALE GENOMIC DNA]</scope>
    <source>
        <strain evidence="2">cv. SW 3</strain>
        <tissue evidence="1">Leaf</tissue>
    </source>
</reference>
<accession>A0A5A7U0F2</accession>